<dbReference type="Proteomes" id="UP001150603">
    <property type="component" value="Unassembled WGS sequence"/>
</dbReference>
<protein>
    <submittedName>
        <fullName evidence="1">Uncharacterized protein</fullName>
    </submittedName>
</protein>
<dbReference type="EMBL" id="JANBPW010000989">
    <property type="protein sequence ID" value="KAJ1946846.1"/>
    <property type="molecule type" value="Genomic_DNA"/>
</dbReference>
<accession>A0ACC1JCL6</accession>
<evidence type="ECO:0000313" key="1">
    <source>
        <dbReference type="EMBL" id="KAJ1946846.1"/>
    </source>
</evidence>
<sequence>MQFKSLIAATAFVATAFGAIDWTSDATLACAKQNWAAIKAKADPLLPSAPVILTPAQAAALSSLLSGKSTMPADPSDAFLRALPTAIPTAILDQISGDLINACLATYHPPAASTTAPASTVPASTGAPASTAPASTGAPASTAPASTDAPATTQPPKCKPRH</sequence>
<proteinExistence type="predicted"/>
<evidence type="ECO:0000313" key="2">
    <source>
        <dbReference type="Proteomes" id="UP001150603"/>
    </source>
</evidence>
<name>A0ACC1JCL6_9FUNG</name>
<comment type="caution">
    <text evidence="1">The sequence shown here is derived from an EMBL/GenBank/DDBJ whole genome shotgun (WGS) entry which is preliminary data.</text>
</comment>
<reference evidence="1" key="1">
    <citation type="submission" date="2022-07" db="EMBL/GenBank/DDBJ databases">
        <title>Phylogenomic reconstructions and comparative analyses of Kickxellomycotina fungi.</title>
        <authorList>
            <person name="Reynolds N.K."/>
            <person name="Stajich J.E."/>
            <person name="Barry K."/>
            <person name="Grigoriev I.V."/>
            <person name="Crous P."/>
            <person name="Smith M.E."/>
        </authorList>
    </citation>
    <scope>NUCLEOTIDE SEQUENCE</scope>
    <source>
        <strain evidence="1">NRRL 5244</strain>
    </source>
</reference>
<gene>
    <name evidence="1" type="ORF">FBU59_001947</name>
</gene>
<organism evidence="1 2">
    <name type="scientific">Linderina macrospora</name>
    <dbReference type="NCBI Taxonomy" id="4868"/>
    <lineage>
        <taxon>Eukaryota</taxon>
        <taxon>Fungi</taxon>
        <taxon>Fungi incertae sedis</taxon>
        <taxon>Zoopagomycota</taxon>
        <taxon>Kickxellomycotina</taxon>
        <taxon>Kickxellomycetes</taxon>
        <taxon>Kickxellales</taxon>
        <taxon>Kickxellaceae</taxon>
        <taxon>Linderina</taxon>
    </lineage>
</organism>
<keyword evidence="2" id="KW-1185">Reference proteome</keyword>